<evidence type="ECO:0000259" key="7">
    <source>
        <dbReference type="Pfam" id="PF14322"/>
    </source>
</evidence>
<proteinExistence type="inferred from homology"/>
<evidence type="ECO:0000256" key="3">
    <source>
        <dbReference type="ARBA" id="ARBA00022729"/>
    </source>
</evidence>
<dbReference type="CDD" id="cd08977">
    <property type="entry name" value="SusD"/>
    <property type="match status" value="1"/>
</dbReference>
<evidence type="ECO:0000256" key="4">
    <source>
        <dbReference type="ARBA" id="ARBA00023136"/>
    </source>
</evidence>
<evidence type="ECO:0000256" key="5">
    <source>
        <dbReference type="ARBA" id="ARBA00023237"/>
    </source>
</evidence>
<evidence type="ECO:0000313" key="8">
    <source>
        <dbReference type="EMBL" id="NIJ43901.1"/>
    </source>
</evidence>
<dbReference type="Pfam" id="PF07980">
    <property type="entry name" value="SusD_RagB"/>
    <property type="match status" value="1"/>
</dbReference>
<accession>A0ABX0U8R7</accession>
<feature type="domain" description="RagB/SusD" evidence="6">
    <location>
        <begin position="344"/>
        <end position="455"/>
    </location>
</feature>
<dbReference type="InterPro" id="IPR012944">
    <property type="entry name" value="SusD_RagB_dom"/>
</dbReference>
<evidence type="ECO:0000313" key="9">
    <source>
        <dbReference type="Proteomes" id="UP000745859"/>
    </source>
</evidence>
<dbReference type="Gene3D" id="1.25.40.390">
    <property type="match status" value="1"/>
</dbReference>
<evidence type="ECO:0008006" key="10">
    <source>
        <dbReference type="Google" id="ProtNLM"/>
    </source>
</evidence>
<dbReference type="InterPro" id="IPR011990">
    <property type="entry name" value="TPR-like_helical_dom_sf"/>
</dbReference>
<comment type="subcellular location">
    <subcellularLocation>
        <location evidence="1">Cell outer membrane</location>
    </subcellularLocation>
</comment>
<dbReference type="PROSITE" id="PS51257">
    <property type="entry name" value="PROKAR_LIPOPROTEIN"/>
    <property type="match status" value="1"/>
</dbReference>
<evidence type="ECO:0000256" key="1">
    <source>
        <dbReference type="ARBA" id="ARBA00004442"/>
    </source>
</evidence>
<keyword evidence="4" id="KW-0472">Membrane</keyword>
<keyword evidence="3" id="KW-0732">Signal</keyword>
<comment type="caution">
    <text evidence="8">The sequence shown here is derived from an EMBL/GenBank/DDBJ whole genome shotgun (WGS) entry which is preliminary data.</text>
</comment>
<keyword evidence="5" id="KW-0998">Cell outer membrane</keyword>
<evidence type="ECO:0000256" key="2">
    <source>
        <dbReference type="ARBA" id="ARBA00006275"/>
    </source>
</evidence>
<dbReference type="RefSeq" id="WP_167182956.1">
    <property type="nucleotide sequence ID" value="NZ_JAASQL010000001.1"/>
</dbReference>
<dbReference type="Proteomes" id="UP000745859">
    <property type="component" value="Unassembled WGS sequence"/>
</dbReference>
<name>A0ABX0U8R7_9FLAO</name>
<feature type="domain" description="SusD-like N-terminal" evidence="7">
    <location>
        <begin position="106"/>
        <end position="237"/>
    </location>
</feature>
<keyword evidence="9" id="KW-1185">Reference proteome</keyword>
<dbReference type="SUPFAM" id="SSF48452">
    <property type="entry name" value="TPR-like"/>
    <property type="match status" value="1"/>
</dbReference>
<dbReference type="Pfam" id="PF14322">
    <property type="entry name" value="SusD-like_3"/>
    <property type="match status" value="1"/>
</dbReference>
<protein>
    <recommendedName>
        <fullName evidence="10">RagB/SusD family nutrient uptake outer membrane protein</fullName>
    </recommendedName>
</protein>
<reference evidence="8 9" key="1">
    <citation type="submission" date="2020-03" db="EMBL/GenBank/DDBJ databases">
        <title>Genomic Encyclopedia of Type Strains, Phase IV (KMG-IV): sequencing the most valuable type-strain genomes for metagenomic binning, comparative biology and taxonomic classification.</title>
        <authorList>
            <person name="Goeker M."/>
        </authorList>
    </citation>
    <scope>NUCLEOTIDE SEQUENCE [LARGE SCALE GENOMIC DNA]</scope>
    <source>
        <strain evidence="8 9">DSM 101599</strain>
    </source>
</reference>
<dbReference type="InterPro" id="IPR033985">
    <property type="entry name" value="SusD-like_N"/>
</dbReference>
<organism evidence="8 9">
    <name type="scientific">Wenyingzhuangia heitensis</name>
    <dbReference type="NCBI Taxonomy" id="1487859"/>
    <lineage>
        <taxon>Bacteria</taxon>
        <taxon>Pseudomonadati</taxon>
        <taxon>Bacteroidota</taxon>
        <taxon>Flavobacteriia</taxon>
        <taxon>Flavobacteriales</taxon>
        <taxon>Flavobacteriaceae</taxon>
        <taxon>Wenyingzhuangia</taxon>
    </lineage>
</organism>
<evidence type="ECO:0000259" key="6">
    <source>
        <dbReference type="Pfam" id="PF07980"/>
    </source>
</evidence>
<comment type="similarity">
    <text evidence="2">Belongs to the SusD family.</text>
</comment>
<dbReference type="EMBL" id="JAASQL010000001">
    <property type="protein sequence ID" value="NIJ43901.1"/>
    <property type="molecule type" value="Genomic_DNA"/>
</dbReference>
<sequence>MIVDNKMIKYIKNCCLLLALSLVSCSDYLEENIYGEPLLESFYKTPVDAEQAVIAAYTPMREMYGRENFGASTSNDLLFGDIGTDDILKGGARASDGAQLYEKELYNLTSSNASAENIWKINFKGIYFSNLVLEKVPNIVFEDEVRKKEIIAEAYFLRAYYYFDLVNTFGGVPLITEPLEVGEYNVPRTTQDAIYTLIEDDLKAAIPNLPSRFDKGADYLGHADKGAALGLMMRVSLYQNKMGQVKTYGDQLFSLSYELEDDYSSIFNSVGEWGSGSIFEVNYTTSADNLGGRMPHMMAPRSKGGIGFGQVKEDLRNEFEVNDPRLDASFYNVTGGYGTEWFVKKYAIAPYTDYAKPSVGGKGNTANNIRIIRLSDAYLMYAEAIYNTDPTTAVTYVNKVRKRARGTNPVTVVPDLAATLSGQPLLDAIYHERRVELAGEGFRFHDLIRTNRAETILASLGFQKNKHEIMPIPLSQISLSQGVLTQNNY</sequence>
<gene>
    <name evidence="8" type="ORF">FHR24_000340</name>
</gene>